<accession>A0ABS5TPH7</accession>
<evidence type="ECO:0000256" key="1">
    <source>
        <dbReference type="ARBA" id="ARBA00001970"/>
    </source>
</evidence>
<evidence type="ECO:0000313" key="13">
    <source>
        <dbReference type="Proteomes" id="UP001197247"/>
    </source>
</evidence>
<proteinExistence type="inferred from homology"/>
<keyword evidence="7" id="KW-0408">Iron</keyword>
<feature type="region of interest" description="Disordered" evidence="9">
    <location>
        <begin position="280"/>
        <end position="305"/>
    </location>
</feature>
<dbReference type="InterPro" id="IPR048327">
    <property type="entry name" value="Dyp_perox_N"/>
</dbReference>
<feature type="domain" description="Dyp-type peroxidase C-terminal" evidence="11">
    <location>
        <begin position="219"/>
        <end position="397"/>
    </location>
</feature>
<dbReference type="Pfam" id="PF04261">
    <property type="entry name" value="Dyp_perox_N"/>
    <property type="match status" value="1"/>
</dbReference>
<dbReference type="SUPFAM" id="SSF54909">
    <property type="entry name" value="Dimeric alpha+beta barrel"/>
    <property type="match status" value="1"/>
</dbReference>
<keyword evidence="5" id="KW-0732">Signal</keyword>
<evidence type="ECO:0000256" key="3">
    <source>
        <dbReference type="ARBA" id="ARBA00022617"/>
    </source>
</evidence>
<keyword evidence="4" id="KW-0479">Metal-binding</keyword>
<name>A0ABS5TPH7_9ACTN</name>
<evidence type="ECO:0000313" key="12">
    <source>
        <dbReference type="EMBL" id="MBT0773012.1"/>
    </source>
</evidence>
<evidence type="ECO:0000259" key="11">
    <source>
        <dbReference type="Pfam" id="PF20628"/>
    </source>
</evidence>
<dbReference type="Proteomes" id="UP001197247">
    <property type="component" value="Unassembled WGS sequence"/>
</dbReference>
<evidence type="ECO:0000256" key="2">
    <source>
        <dbReference type="ARBA" id="ARBA00022559"/>
    </source>
</evidence>
<keyword evidence="13" id="KW-1185">Reference proteome</keyword>
<keyword evidence="3" id="KW-0349">Heme</keyword>
<evidence type="ECO:0000256" key="6">
    <source>
        <dbReference type="ARBA" id="ARBA00023002"/>
    </source>
</evidence>
<evidence type="ECO:0000256" key="7">
    <source>
        <dbReference type="ARBA" id="ARBA00023004"/>
    </source>
</evidence>
<feature type="region of interest" description="Disordered" evidence="9">
    <location>
        <begin position="208"/>
        <end position="242"/>
    </location>
</feature>
<dbReference type="PANTHER" id="PTHR30521">
    <property type="entry name" value="DEFERROCHELATASE/PEROXIDASE"/>
    <property type="match status" value="1"/>
</dbReference>
<keyword evidence="2 12" id="KW-0575">Peroxidase</keyword>
<dbReference type="NCBIfam" id="TIGR01413">
    <property type="entry name" value="Dyp_perox_fam"/>
    <property type="match status" value="1"/>
</dbReference>
<dbReference type="InterPro" id="IPR006311">
    <property type="entry name" value="TAT_signal"/>
</dbReference>
<dbReference type="Pfam" id="PF20628">
    <property type="entry name" value="Dyp_perox_C"/>
    <property type="match status" value="1"/>
</dbReference>
<keyword evidence="6" id="KW-0560">Oxidoreductase</keyword>
<dbReference type="InterPro" id="IPR048328">
    <property type="entry name" value="Dyp_perox_C"/>
</dbReference>
<gene>
    <name evidence="12" type="ORF">KIH74_28980</name>
</gene>
<dbReference type="EMBL" id="JAHBAY010000015">
    <property type="protein sequence ID" value="MBT0773012.1"/>
    <property type="molecule type" value="Genomic_DNA"/>
</dbReference>
<evidence type="ECO:0000256" key="5">
    <source>
        <dbReference type="ARBA" id="ARBA00022729"/>
    </source>
</evidence>
<dbReference type="PROSITE" id="PS51404">
    <property type="entry name" value="DYP_PEROXIDASE"/>
    <property type="match status" value="1"/>
</dbReference>
<dbReference type="PANTHER" id="PTHR30521:SF4">
    <property type="entry name" value="DEFERROCHELATASE"/>
    <property type="match status" value="1"/>
</dbReference>
<protein>
    <submittedName>
        <fullName evidence="12">Dyp-type peroxidase</fullName>
    </submittedName>
</protein>
<feature type="domain" description="Dyp-type peroxidase N-terminal" evidence="10">
    <location>
        <begin position="65"/>
        <end position="208"/>
    </location>
</feature>
<dbReference type="InterPro" id="IPR006314">
    <property type="entry name" value="Dyp_peroxidase"/>
</dbReference>
<evidence type="ECO:0000256" key="8">
    <source>
        <dbReference type="ARBA" id="ARBA00025737"/>
    </source>
</evidence>
<dbReference type="InterPro" id="IPR011008">
    <property type="entry name" value="Dimeric_a/b-barrel"/>
</dbReference>
<evidence type="ECO:0000256" key="4">
    <source>
        <dbReference type="ARBA" id="ARBA00022723"/>
    </source>
</evidence>
<comment type="similarity">
    <text evidence="8">Belongs to the DyP-type peroxidase family.</text>
</comment>
<evidence type="ECO:0000256" key="9">
    <source>
        <dbReference type="SAM" id="MobiDB-lite"/>
    </source>
</evidence>
<comment type="caution">
    <text evidence="12">The sequence shown here is derived from an EMBL/GenBank/DDBJ whole genome shotgun (WGS) entry which is preliminary data.</text>
</comment>
<sequence>MPPSEPSEPSTGLSRRRLLLGGGATLAGGGLAGAAGALALSSPGVAAVVDPWKGAQTVPFHGEHQAGIETAAQAHARFLALDLRPGADADHVRRLLRLLTDDAARLTQGTVPLAAGDPELPALPSRLTVTFGFGPGLFDAVGRGDDCPEVIRELPAFATDRLQERWSGGDLMVQVCADDAIPLSYALRRLVRDARDLATVRWCQTGFNPARGSEPDGTTPRNLMGQRDGTANPSADTAEFGSTVWSSGPDWLKGGSMLVFRRIRMDVDTWDDLGRPAKEMATARRLSDGSPVTGGSETDDPDTTAVDAQGLPVVAAEAHVVRATARTDAERMLRRGFSYDDGPDVDGNPDCGLLFAAYQADAAKAFVPVQQRLAESDAMNTWVTHVGSAAFVVPPGCAEGEFTGQALVG</sequence>
<comment type="cofactor">
    <cofactor evidence="1">
        <name>heme b</name>
        <dbReference type="ChEBI" id="CHEBI:60344"/>
    </cofactor>
</comment>
<reference evidence="12 13" key="1">
    <citation type="submission" date="2021-05" db="EMBL/GenBank/DDBJ databases">
        <title>Kineosporia and Streptomyces sp. nov. two new marine actinobacteria isolated from Coral.</title>
        <authorList>
            <person name="Buangrab K."/>
            <person name="Sutthacheep M."/>
            <person name="Yeemin T."/>
            <person name="Harunari E."/>
            <person name="Igarashi Y."/>
            <person name="Kanchanasin P."/>
            <person name="Tanasupawat S."/>
            <person name="Phongsopitanun W."/>
        </authorList>
    </citation>
    <scope>NUCLEOTIDE SEQUENCE [LARGE SCALE GENOMIC DNA]</scope>
    <source>
        <strain evidence="12 13">J2-2</strain>
    </source>
</reference>
<dbReference type="GO" id="GO:0004601">
    <property type="term" value="F:peroxidase activity"/>
    <property type="evidence" value="ECO:0007669"/>
    <property type="project" value="UniProtKB-KW"/>
</dbReference>
<evidence type="ECO:0000259" key="10">
    <source>
        <dbReference type="Pfam" id="PF04261"/>
    </source>
</evidence>
<dbReference type="PROSITE" id="PS51318">
    <property type="entry name" value="TAT"/>
    <property type="match status" value="1"/>
</dbReference>
<organism evidence="12 13">
    <name type="scientific">Kineosporia corallincola</name>
    <dbReference type="NCBI Taxonomy" id="2835133"/>
    <lineage>
        <taxon>Bacteria</taxon>
        <taxon>Bacillati</taxon>
        <taxon>Actinomycetota</taxon>
        <taxon>Actinomycetes</taxon>
        <taxon>Kineosporiales</taxon>
        <taxon>Kineosporiaceae</taxon>
        <taxon>Kineosporia</taxon>
    </lineage>
</organism>